<evidence type="ECO:0000256" key="2">
    <source>
        <dbReference type="PROSITE-ProRule" id="PRU00023"/>
    </source>
</evidence>
<organism evidence="5 6">
    <name type="scientific">Hypocrea jecorina (strain ATCC 56765 / BCRC 32924 / NRRL 11460 / Rut C-30)</name>
    <name type="common">Trichoderma reesei</name>
    <dbReference type="NCBI Taxonomy" id="1344414"/>
    <lineage>
        <taxon>Eukaryota</taxon>
        <taxon>Fungi</taxon>
        <taxon>Dikarya</taxon>
        <taxon>Ascomycota</taxon>
        <taxon>Pezizomycotina</taxon>
        <taxon>Sordariomycetes</taxon>
        <taxon>Hypocreomycetidae</taxon>
        <taxon>Hypocreales</taxon>
        <taxon>Hypocreaceae</taxon>
        <taxon>Trichoderma</taxon>
    </lineage>
</organism>
<dbReference type="KEGG" id="trr:M419DRAFT_103853"/>
<proteinExistence type="predicted"/>
<evidence type="ECO:0000313" key="5">
    <source>
        <dbReference type="EMBL" id="ETR98111.1"/>
    </source>
</evidence>
<dbReference type="Proteomes" id="UP000024376">
    <property type="component" value="Unassembled WGS sequence"/>
</dbReference>
<feature type="domain" description="Nephrocystin 3-like N-terminal" evidence="4">
    <location>
        <begin position="368"/>
        <end position="538"/>
    </location>
</feature>
<protein>
    <recommendedName>
        <fullName evidence="4">Nephrocystin 3-like N-terminal domain-containing protein</fullName>
    </recommendedName>
</protein>
<sequence length="1176" mass="131080">MAGSPQGEPAEGGCFAVLSSYLKKRKGKKQNAPQNAPSPISKTKALTARSTDLSIPLSTYHEANAASRDEPVGGQTNLAPDNVDEHGKENQGNPDLWSQAYQKLDDKTKNWIGDACKNANDSGEQRTQDLVTLVRQREEEYKRETPKLKVGGYEIIWRDYADRVVMWVMMLGDILSVGSAPAPSPVLWSALKVLLKANASQCEDLAAIFGCAEEVLRLTRHGKVYEDVYLHGGSCNTATQNLQGALVELYKSLMELLAHAFTRLNEGQGKQFLRALVSGGQGAKLVSQLTEQERKVSIAADACGAVASHEHQRLLKSLDEPLRNVGDTVKRLGEKIDESAMIQALDYISNIPIGEHQQEKRDSRTPTTCEWLLKHHKFLEWEGSDCSSTLWLQGNVGAGKSFLTSKVIDHLSAACQQQTEYDEGFAYFYCSRSDPVRQETKYILRSYISQLARVPNHSTMMEKNIYNLYLKAKQEQRGFSTAECETALTGLVNLYRRTTFVLDALDECERESREALARILRNLVDMGEGTVKVFIASRKEDDIEEYLGSQKLVAISTADNKSDIEKYIDSEVSKVGGAWRSVSAEVKKQVKRTIGEKSDGMFRWAYLQWQQLKKLRTNETIRERLGKLPKGLTEAYDEIYSQAEEKIVLQQAVKWVLCAVRPLKSEILLAAVRLGSNLESLALSDSIDESTSEGNLPSLTLTDPIDEPTLESICSHLVVLDSRLKVWRFPHASVAEYFEDQHKSWIGRAPEDVAILLVSCLIDCYSEWAPHKSADETREFLKKTPDLDNHLDPRHPLQEYASSYWTRHAQITVNQCQEVPGLAEIVKRFLGTRGPQQISSRQYQAWCQLLRIRSEQLLAPYSPPQDVQPSEKSIFGICAYGLHRLLEGWWDKDIDLLQVNSRGLDLLAIAARYGHEELCSELITHGGDIHKELDTELGSAFMEAVDESQTQVVKLFLKGGVDPNLLRQDSSPLCVAARTQNDDLGAVTALLEAGADPNIKCPCCGGALTTAASLEKHEMVKLLLEHEADVNGLADRYDQFDSPLVAAAWRGSLQCAEILLNNGAKVNEYFCGGYGSALAAAIFGWRPVEMVTYLIEEAGADPTVLFSSPPCISEIDDEDWAKEELTSERVQAAWYLIDECNIEESALRSIGFETEEPNDFDSEDDNEDDSEYNHGG</sequence>
<dbReference type="Gene3D" id="1.25.40.20">
    <property type="entry name" value="Ankyrin repeat-containing domain"/>
    <property type="match status" value="1"/>
</dbReference>
<dbReference type="HOGENOM" id="CLU_000288_34_7_1"/>
<dbReference type="InterPro" id="IPR027417">
    <property type="entry name" value="P-loop_NTPase"/>
</dbReference>
<feature type="region of interest" description="Disordered" evidence="3">
    <location>
        <begin position="1151"/>
        <end position="1176"/>
    </location>
</feature>
<dbReference type="SMART" id="SM00248">
    <property type="entry name" value="ANK"/>
    <property type="match status" value="5"/>
</dbReference>
<evidence type="ECO:0000259" key="4">
    <source>
        <dbReference type="Pfam" id="PF24883"/>
    </source>
</evidence>
<reference evidence="6" key="1">
    <citation type="journal article" date="2013" name="Ind. Biotechnol.">
        <title>Comparative genomics analysis of Trichoderma reesei strains.</title>
        <authorList>
            <person name="Koike H."/>
            <person name="Aerts A."/>
            <person name="LaButti K."/>
            <person name="Grigoriev I.V."/>
            <person name="Baker S.E."/>
        </authorList>
    </citation>
    <scope>NUCLEOTIDE SEQUENCE [LARGE SCALE GENOMIC DNA]</scope>
    <source>
        <strain evidence="6">ATCC 56765 / BCRC 32924 / NRRL 11460 / Rut C-30</strain>
    </source>
</reference>
<dbReference type="SUPFAM" id="SSF48403">
    <property type="entry name" value="Ankyrin repeat"/>
    <property type="match status" value="1"/>
</dbReference>
<dbReference type="Pfam" id="PF12796">
    <property type="entry name" value="Ank_2"/>
    <property type="match status" value="2"/>
</dbReference>
<dbReference type="OrthoDB" id="7464126at2759"/>
<feature type="compositionally biased region" description="Polar residues" evidence="3">
    <location>
        <begin position="31"/>
        <end position="41"/>
    </location>
</feature>
<evidence type="ECO:0000313" key="6">
    <source>
        <dbReference type="Proteomes" id="UP000024376"/>
    </source>
</evidence>
<feature type="compositionally biased region" description="Acidic residues" evidence="3">
    <location>
        <begin position="1153"/>
        <end position="1170"/>
    </location>
</feature>
<dbReference type="Pfam" id="PF24883">
    <property type="entry name" value="NPHP3_N"/>
    <property type="match status" value="1"/>
</dbReference>
<dbReference type="AlphaFoldDB" id="A0A024S1K8"/>
<keyword evidence="2" id="KW-0040">ANK repeat</keyword>
<dbReference type="PANTHER" id="PTHR10039:SF16">
    <property type="entry name" value="GPI INOSITOL-DEACYLASE"/>
    <property type="match status" value="1"/>
</dbReference>
<dbReference type="InterPro" id="IPR036770">
    <property type="entry name" value="Ankyrin_rpt-contain_sf"/>
</dbReference>
<evidence type="ECO:0000256" key="1">
    <source>
        <dbReference type="ARBA" id="ARBA00022737"/>
    </source>
</evidence>
<dbReference type="PROSITE" id="PS50088">
    <property type="entry name" value="ANK_REPEAT"/>
    <property type="match status" value="1"/>
</dbReference>
<keyword evidence="1" id="KW-0677">Repeat</keyword>
<dbReference type="EMBL" id="KI911165">
    <property type="protein sequence ID" value="ETR98111.1"/>
    <property type="molecule type" value="Genomic_DNA"/>
</dbReference>
<accession>A0A024S1K8</accession>
<gene>
    <name evidence="5" type="ORF">M419DRAFT_103853</name>
</gene>
<dbReference type="Gene3D" id="3.40.50.300">
    <property type="entry name" value="P-loop containing nucleotide triphosphate hydrolases"/>
    <property type="match status" value="1"/>
</dbReference>
<feature type="compositionally biased region" description="Polar residues" evidence="3">
    <location>
        <begin position="48"/>
        <end position="57"/>
    </location>
</feature>
<feature type="region of interest" description="Disordered" evidence="3">
    <location>
        <begin position="25"/>
        <end position="96"/>
    </location>
</feature>
<dbReference type="InterPro" id="IPR002110">
    <property type="entry name" value="Ankyrin_rpt"/>
</dbReference>
<dbReference type="PANTHER" id="PTHR10039">
    <property type="entry name" value="AMELOGENIN"/>
    <property type="match status" value="1"/>
</dbReference>
<dbReference type="InterPro" id="IPR056884">
    <property type="entry name" value="NPHP3-like_N"/>
</dbReference>
<evidence type="ECO:0000256" key="3">
    <source>
        <dbReference type="SAM" id="MobiDB-lite"/>
    </source>
</evidence>
<name>A0A024S1K8_HYPJR</name>
<dbReference type="SUPFAM" id="SSF52540">
    <property type="entry name" value="P-loop containing nucleoside triphosphate hydrolases"/>
    <property type="match status" value="1"/>
</dbReference>
<feature type="repeat" description="ANK" evidence="2">
    <location>
        <begin position="968"/>
        <end position="1002"/>
    </location>
</feature>